<dbReference type="GO" id="GO:0003700">
    <property type="term" value="F:DNA-binding transcription factor activity"/>
    <property type="evidence" value="ECO:0007669"/>
    <property type="project" value="InterPro"/>
</dbReference>
<keyword evidence="3" id="KW-0804">Transcription</keyword>
<dbReference type="EMBL" id="DVFJ01000009">
    <property type="protein sequence ID" value="HIQ71264.1"/>
    <property type="molecule type" value="Genomic_DNA"/>
</dbReference>
<dbReference type="GO" id="GO:0000976">
    <property type="term" value="F:transcription cis-regulatory region binding"/>
    <property type="evidence" value="ECO:0007669"/>
    <property type="project" value="TreeGrafter"/>
</dbReference>
<organism evidence="5 6">
    <name type="scientific">Candidatus Onthenecus intestinigallinarum</name>
    <dbReference type="NCBI Taxonomy" id="2840875"/>
    <lineage>
        <taxon>Bacteria</taxon>
        <taxon>Bacillati</taxon>
        <taxon>Bacillota</taxon>
        <taxon>Clostridia</taxon>
        <taxon>Eubacteriales</taxon>
        <taxon>Candidatus Onthenecus</taxon>
    </lineage>
</organism>
<comment type="caution">
    <text evidence="5">The sequence shown here is derived from an EMBL/GenBank/DDBJ whole genome shotgun (WGS) entry which is preliminary data.</text>
</comment>
<evidence type="ECO:0000313" key="6">
    <source>
        <dbReference type="Proteomes" id="UP000886887"/>
    </source>
</evidence>
<name>A0A9D0Z8U0_9FIRM</name>
<protein>
    <submittedName>
        <fullName evidence="5">GntR family transcriptional regulator</fullName>
    </submittedName>
</protein>
<dbReference type="PANTHER" id="PTHR30146">
    <property type="entry name" value="LACI-RELATED TRANSCRIPTIONAL REPRESSOR"/>
    <property type="match status" value="1"/>
</dbReference>
<evidence type="ECO:0000256" key="3">
    <source>
        <dbReference type="ARBA" id="ARBA00023163"/>
    </source>
</evidence>
<dbReference type="InterPro" id="IPR036388">
    <property type="entry name" value="WH-like_DNA-bd_sf"/>
</dbReference>
<feature type="domain" description="HTH gntR-type" evidence="4">
    <location>
        <begin position="3"/>
        <end position="71"/>
    </location>
</feature>
<dbReference type="AlphaFoldDB" id="A0A9D0Z8U0"/>
<gene>
    <name evidence="5" type="ORF">IAB73_03520</name>
</gene>
<accession>A0A9D0Z8U0</accession>
<dbReference type="Pfam" id="PF00392">
    <property type="entry name" value="GntR"/>
    <property type="match status" value="1"/>
</dbReference>
<dbReference type="InterPro" id="IPR033532">
    <property type="entry name" value="AraR_ligand_bind_dom"/>
</dbReference>
<dbReference type="PANTHER" id="PTHR30146:SF150">
    <property type="entry name" value="ARABINOSE METABOLISM TRANSCRIPTIONAL REPRESSOR"/>
    <property type="match status" value="1"/>
</dbReference>
<dbReference type="PRINTS" id="PR00035">
    <property type="entry name" value="HTHGNTR"/>
</dbReference>
<keyword evidence="1" id="KW-0805">Transcription regulation</keyword>
<dbReference type="InterPro" id="IPR028082">
    <property type="entry name" value="Peripla_BP_I"/>
</dbReference>
<evidence type="ECO:0000259" key="4">
    <source>
        <dbReference type="PROSITE" id="PS50949"/>
    </source>
</evidence>
<dbReference type="CDD" id="cd01541">
    <property type="entry name" value="PBP1_AraR"/>
    <property type="match status" value="1"/>
</dbReference>
<dbReference type="CDD" id="cd07377">
    <property type="entry name" value="WHTH_GntR"/>
    <property type="match status" value="1"/>
</dbReference>
<keyword evidence="2" id="KW-0238">DNA-binding</keyword>
<dbReference type="SUPFAM" id="SSF53822">
    <property type="entry name" value="Periplasmic binding protein-like I"/>
    <property type="match status" value="1"/>
</dbReference>
<reference evidence="5" key="1">
    <citation type="submission" date="2020-10" db="EMBL/GenBank/DDBJ databases">
        <authorList>
            <person name="Gilroy R."/>
        </authorList>
    </citation>
    <scope>NUCLEOTIDE SEQUENCE</scope>
    <source>
        <strain evidence="5">ChiSxjej2B14-6234</strain>
    </source>
</reference>
<dbReference type="Gene3D" id="1.10.10.10">
    <property type="entry name" value="Winged helix-like DNA-binding domain superfamily/Winged helix DNA-binding domain"/>
    <property type="match status" value="1"/>
</dbReference>
<dbReference type="InterPro" id="IPR000524">
    <property type="entry name" value="Tscrpt_reg_HTH_GntR"/>
</dbReference>
<dbReference type="SUPFAM" id="SSF46785">
    <property type="entry name" value="Winged helix' DNA-binding domain"/>
    <property type="match status" value="1"/>
</dbReference>
<evidence type="ECO:0000256" key="1">
    <source>
        <dbReference type="ARBA" id="ARBA00023015"/>
    </source>
</evidence>
<dbReference type="SMART" id="SM00345">
    <property type="entry name" value="HTH_GNTR"/>
    <property type="match status" value="1"/>
</dbReference>
<dbReference type="PROSITE" id="PS50949">
    <property type="entry name" value="HTH_GNTR"/>
    <property type="match status" value="1"/>
</dbReference>
<dbReference type="Pfam" id="PF00532">
    <property type="entry name" value="Peripla_BP_1"/>
    <property type="match status" value="1"/>
</dbReference>
<reference evidence="5" key="2">
    <citation type="journal article" date="2021" name="PeerJ">
        <title>Extensive microbial diversity within the chicken gut microbiome revealed by metagenomics and culture.</title>
        <authorList>
            <person name="Gilroy R."/>
            <person name="Ravi A."/>
            <person name="Getino M."/>
            <person name="Pursley I."/>
            <person name="Horton D.L."/>
            <person name="Alikhan N.F."/>
            <person name="Baker D."/>
            <person name="Gharbi K."/>
            <person name="Hall N."/>
            <person name="Watson M."/>
            <person name="Adriaenssens E.M."/>
            <person name="Foster-Nyarko E."/>
            <person name="Jarju S."/>
            <person name="Secka A."/>
            <person name="Antonio M."/>
            <person name="Oren A."/>
            <person name="Chaudhuri R.R."/>
            <person name="La Ragione R."/>
            <person name="Hildebrand F."/>
            <person name="Pallen M.J."/>
        </authorList>
    </citation>
    <scope>NUCLEOTIDE SEQUENCE</scope>
    <source>
        <strain evidence="5">ChiSxjej2B14-6234</strain>
    </source>
</reference>
<dbReference type="InterPro" id="IPR001761">
    <property type="entry name" value="Peripla_BP/Lac1_sug-bd_dom"/>
</dbReference>
<dbReference type="Gene3D" id="3.40.50.2300">
    <property type="match status" value="2"/>
</dbReference>
<dbReference type="InterPro" id="IPR036390">
    <property type="entry name" value="WH_DNA-bd_sf"/>
</dbReference>
<dbReference type="Proteomes" id="UP000886887">
    <property type="component" value="Unassembled WGS sequence"/>
</dbReference>
<evidence type="ECO:0000256" key="2">
    <source>
        <dbReference type="ARBA" id="ARBA00023125"/>
    </source>
</evidence>
<sequence>MQEPKYQKLADALRAAVCGGVYPAGERLPSENELVARTGYSRQTVRQAMALLESEGLTVRVRGSGTYVRSGPAQRELTRNIAVVTTYIGEYIFPNILQGIQGVLAQNGYTPLLSATGNRLSEERRILSELLDKPIDGLIVEGTKTALPNPNVDLYRRFALRGIPAVFINGYYPDVDDPVYVVADDRRGGRLACEQLLRRGHRRIAGVFKNDDMQGHRRYAGYAEALVEAGLPVDDDAILWYATENREALFDARLPGALRGCTAVVCYNDEAAMSLLARLRDGQAPEIVSFDHSLLAQMSPFLSLAGPKERLGALAAQKLLNILQGRVEHPAVLPWEMPPECAKDMGK</sequence>
<proteinExistence type="predicted"/>
<evidence type="ECO:0000313" key="5">
    <source>
        <dbReference type="EMBL" id="HIQ71264.1"/>
    </source>
</evidence>